<dbReference type="Gene3D" id="3.40.50.12780">
    <property type="entry name" value="N-terminal domain of ligase-like"/>
    <property type="match status" value="1"/>
</dbReference>
<accession>A0ABX1GBJ0</accession>
<dbReference type="Pfam" id="PF00501">
    <property type="entry name" value="AMP-binding"/>
    <property type="match status" value="1"/>
</dbReference>
<comment type="caution">
    <text evidence="3">The sequence shown here is derived from an EMBL/GenBank/DDBJ whole genome shotgun (WGS) entry which is preliminary data.</text>
</comment>
<dbReference type="GO" id="GO:0016874">
    <property type="term" value="F:ligase activity"/>
    <property type="evidence" value="ECO:0007669"/>
    <property type="project" value="UniProtKB-KW"/>
</dbReference>
<feature type="domain" description="AMP-dependent synthetase/ligase" evidence="1">
    <location>
        <begin position="15"/>
        <end position="372"/>
    </location>
</feature>
<keyword evidence="4" id="KW-1185">Reference proteome</keyword>
<reference evidence="3 4" key="1">
    <citation type="submission" date="2020-04" db="EMBL/GenBank/DDBJ databases">
        <authorList>
            <person name="Yoon J."/>
        </authorList>
    </citation>
    <scope>NUCLEOTIDE SEQUENCE [LARGE SCALE GENOMIC DNA]</scope>
    <source>
        <strain evidence="3 4">KMU-166</strain>
    </source>
</reference>
<proteinExistence type="predicted"/>
<dbReference type="RefSeq" id="WP_168448517.1">
    <property type="nucleotide sequence ID" value="NZ_JAAWWK010000001.1"/>
</dbReference>
<dbReference type="InterPro" id="IPR020845">
    <property type="entry name" value="AMP-binding_CS"/>
</dbReference>
<dbReference type="Proteomes" id="UP000765845">
    <property type="component" value="Unassembled WGS sequence"/>
</dbReference>
<organism evidence="3 4">
    <name type="scientific">Spongiibacter thalassae</name>
    <dbReference type="NCBI Taxonomy" id="2721624"/>
    <lineage>
        <taxon>Bacteria</taxon>
        <taxon>Pseudomonadati</taxon>
        <taxon>Pseudomonadota</taxon>
        <taxon>Gammaproteobacteria</taxon>
        <taxon>Cellvibrionales</taxon>
        <taxon>Spongiibacteraceae</taxon>
        <taxon>Spongiibacter</taxon>
    </lineage>
</organism>
<protein>
    <submittedName>
        <fullName evidence="3">Long-chain fatty acid--CoA ligase</fullName>
    </submittedName>
</protein>
<sequence>MIKSELAAQIERVLTLDPSRAAVEYRGKGFSWGDIGNAMSCVSTCLDRAELGDGAAVGVVVSNSPQMLAAVMGVILSGRCMVTINPHQSAEALAMELRRLQLPSVVVDEVWAENPLLLSVVREIGCQLIVTRGSALAESVAEKVTAPNNVFHQSLPDTAMLMLSSGTTGPAKRIALKFKNFEHAILGATFYEAGNAGELSLKRSLAFSTQPLVHIGGIFTAFMNLVVGRGIVMFDKFNVQDWHAAIIQHRPKLVSLAPAAIRMIYDAGVPVEDLSSLIAIRAGSAPLSPDFADAFKERYGIPILDSYGATEFGGGVAGWTWPDYQVFGDRKRGSVGRANPGISLRIVDEDSGSVLSSGEKGLLEVQGKQIGDGDWVRTTDLAKIDEDGFLYILGRADDVIIRGGFKISPQTVVTELKQYPGVLDAAVVGLPDERLGQLPVAALELESDARKPDESDVRDFLKQRMVAYQVPARILVVDELPRTPSMKISQPGVKALFNNHQ</sequence>
<evidence type="ECO:0000259" key="2">
    <source>
        <dbReference type="Pfam" id="PF13193"/>
    </source>
</evidence>
<name>A0ABX1GBJ0_9GAMM</name>
<evidence type="ECO:0000259" key="1">
    <source>
        <dbReference type="Pfam" id="PF00501"/>
    </source>
</evidence>
<feature type="domain" description="AMP-binding enzyme C-terminal" evidence="2">
    <location>
        <begin position="417"/>
        <end position="487"/>
    </location>
</feature>
<dbReference type="PANTHER" id="PTHR43201:SF32">
    <property type="entry name" value="2-SUCCINYLBENZOATE--COA LIGASE, CHLOROPLASTIC_PEROXISOMAL"/>
    <property type="match status" value="1"/>
</dbReference>
<dbReference type="Pfam" id="PF13193">
    <property type="entry name" value="AMP-binding_C"/>
    <property type="match status" value="1"/>
</dbReference>
<gene>
    <name evidence="3" type="ORF">HCU74_00920</name>
</gene>
<dbReference type="PROSITE" id="PS00455">
    <property type="entry name" value="AMP_BINDING"/>
    <property type="match status" value="1"/>
</dbReference>
<dbReference type="InterPro" id="IPR042099">
    <property type="entry name" value="ANL_N_sf"/>
</dbReference>
<dbReference type="PANTHER" id="PTHR43201">
    <property type="entry name" value="ACYL-COA SYNTHETASE"/>
    <property type="match status" value="1"/>
</dbReference>
<dbReference type="Gene3D" id="3.30.300.30">
    <property type="match status" value="1"/>
</dbReference>
<evidence type="ECO:0000313" key="3">
    <source>
        <dbReference type="EMBL" id="NKI15968.1"/>
    </source>
</evidence>
<dbReference type="InterPro" id="IPR000873">
    <property type="entry name" value="AMP-dep_synth/lig_dom"/>
</dbReference>
<dbReference type="CDD" id="cd04433">
    <property type="entry name" value="AFD_class_I"/>
    <property type="match status" value="1"/>
</dbReference>
<dbReference type="EMBL" id="JAAWWK010000001">
    <property type="protein sequence ID" value="NKI15968.1"/>
    <property type="molecule type" value="Genomic_DNA"/>
</dbReference>
<dbReference type="SUPFAM" id="SSF56801">
    <property type="entry name" value="Acetyl-CoA synthetase-like"/>
    <property type="match status" value="1"/>
</dbReference>
<dbReference type="InterPro" id="IPR045851">
    <property type="entry name" value="AMP-bd_C_sf"/>
</dbReference>
<keyword evidence="3" id="KW-0436">Ligase</keyword>
<dbReference type="InterPro" id="IPR025110">
    <property type="entry name" value="AMP-bd_C"/>
</dbReference>
<evidence type="ECO:0000313" key="4">
    <source>
        <dbReference type="Proteomes" id="UP000765845"/>
    </source>
</evidence>